<organism evidence="1 2">
    <name type="scientific">Tunturiibacter gelidiferens</name>
    <dbReference type="NCBI Taxonomy" id="3069689"/>
    <lineage>
        <taxon>Bacteria</taxon>
        <taxon>Pseudomonadati</taxon>
        <taxon>Acidobacteriota</taxon>
        <taxon>Terriglobia</taxon>
        <taxon>Terriglobales</taxon>
        <taxon>Acidobacteriaceae</taxon>
        <taxon>Tunturiibacter</taxon>
    </lineage>
</organism>
<evidence type="ECO:0000313" key="2">
    <source>
        <dbReference type="Proteomes" id="UP000535182"/>
    </source>
</evidence>
<name>A0A9X0QBR3_9BACT</name>
<reference evidence="1 2" key="1">
    <citation type="submission" date="2020-08" db="EMBL/GenBank/DDBJ databases">
        <title>Genomic Encyclopedia of Type Strains, Phase IV (KMG-V): Genome sequencing to study the core and pangenomes of soil and plant-associated prokaryotes.</title>
        <authorList>
            <person name="Whitman W."/>
        </authorList>
    </citation>
    <scope>NUCLEOTIDE SEQUENCE [LARGE SCALE GENOMIC DNA]</scope>
    <source>
        <strain evidence="1 2">X5P2</strain>
    </source>
</reference>
<dbReference type="Proteomes" id="UP000535182">
    <property type="component" value="Unassembled WGS sequence"/>
</dbReference>
<proteinExistence type="predicted"/>
<sequence length="68" mass="7942">MHADVDHNFLLNCMKNAEWRELLIEVHESAAVRIVLSPYHLYEIGNARKYDDTEDLVKFVEQRSPTGL</sequence>
<gene>
    <name evidence="1" type="ORF">HDF14_001096</name>
</gene>
<keyword evidence="2" id="KW-1185">Reference proteome</keyword>
<dbReference type="EMBL" id="JACHEB010000002">
    <property type="protein sequence ID" value="MBB5327491.1"/>
    <property type="molecule type" value="Genomic_DNA"/>
</dbReference>
<dbReference type="AlphaFoldDB" id="A0A9X0QBR3"/>
<protein>
    <submittedName>
        <fullName evidence="1">Uncharacterized protein</fullName>
    </submittedName>
</protein>
<accession>A0A9X0QBR3</accession>
<evidence type="ECO:0000313" key="1">
    <source>
        <dbReference type="EMBL" id="MBB5327491.1"/>
    </source>
</evidence>
<comment type="caution">
    <text evidence="1">The sequence shown here is derived from an EMBL/GenBank/DDBJ whole genome shotgun (WGS) entry which is preliminary data.</text>
</comment>